<dbReference type="EMBL" id="JAQQAF010000006">
    <property type="protein sequence ID" value="KAJ8480349.1"/>
    <property type="molecule type" value="Genomic_DNA"/>
</dbReference>
<name>A0AAV8QJI9_ENSVE</name>
<gene>
    <name evidence="1" type="ORF">OPV22_024076</name>
</gene>
<accession>A0AAV8QJI9</accession>
<keyword evidence="2" id="KW-1185">Reference proteome</keyword>
<proteinExistence type="predicted"/>
<organism evidence="1 2">
    <name type="scientific">Ensete ventricosum</name>
    <name type="common">Abyssinian banana</name>
    <name type="synonym">Musa ensete</name>
    <dbReference type="NCBI Taxonomy" id="4639"/>
    <lineage>
        <taxon>Eukaryota</taxon>
        <taxon>Viridiplantae</taxon>
        <taxon>Streptophyta</taxon>
        <taxon>Embryophyta</taxon>
        <taxon>Tracheophyta</taxon>
        <taxon>Spermatophyta</taxon>
        <taxon>Magnoliopsida</taxon>
        <taxon>Liliopsida</taxon>
        <taxon>Zingiberales</taxon>
        <taxon>Musaceae</taxon>
        <taxon>Ensete</taxon>
    </lineage>
</organism>
<comment type="caution">
    <text evidence="1">The sequence shown here is derived from an EMBL/GenBank/DDBJ whole genome shotgun (WGS) entry which is preliminary data.</text>
</comment>
<protein>
    <submittedName>
        <fullName evidence="1">Uncharacterized protein</fullName>
    </submittedName>
</protein>
<evidence type="ECO:0000313" key="1">
    <source>
        <dbReference type="EMBL" id="KAJ8480349.1"/>
    </source>
</evidence>
<dbReference type="AlphaFoldDB" id="A0AAV8QJI9"/>
<dbReference type="Proteomes" id="UP001222027">
    <property type="component" value="Unassembled WGS sequence"/>
</dbReference>
<sequence>MCPIRPQSPKDVVVSLGHHGEGKKAKECRVTPFPFPFPVPPRMMGSHSVLGRALLAEDDALPREALFTSLPCASI</sequence>
<evidence type="ECO:0000313" key="2">
    <source>
        <dbReference type="Proteomes" id="UP001222027"/>
    </source>
</evidence>
<reference evidence="1 2" key="1">
    <citation type="submission" date="2022-12" db="EMBL/GenBank/DDBJ databases">
        <title>Chromosome-scale assembly of the Ensete ventricosum genome.</title>
        <authorList>
            <person name="Dussert Y."/>
            <person name="Stocks J."/>
            <person name="Wendawek A."/>
            <person name="Woldeyes F."/>
            <person name="Nichols R.A."/>
            <person name="Borrell J.S."/>
        </authorList>
    </citation>
    <scope>NUCLEOTIDE SEQUENCE [LARGE SCALE GENOMIC DNA]</scope>
    <source>
        <strain evidence="2">cv. Maze</strain>
        <tissue evidence="1">Seeds</tissue>
    </source>
</reference>